<reference evidence="10" key="1">
    <citation type="submission" date="2024-08" db="EMBL/GenBank/DDBJ databases">
        <title>Whole genome sequence of Tenacibaculum sp. strain pbs-1 associated with black-spot shell disease in Akoya pearl oysters.</title>
        <authorList>
            <person name="Sakatoku A."/>
            <person name="Suzuki T."/>
            <person name="Hatano K."/>
            <person name="Seki M."/>
            <person name="Tanaka D."/>
            <person name="Nakamura S."/>
            <person name="Suzuki N."/>
            <person name="Isshiki T."/>
        </authorList>
    </citation>
    <scope>NUCLEOTIDE SEQUENCE</scope>
    <source>
        <strain evidence="10">Pbs-1</strain>
    </source>
</reference>
<keyword evidence="4 8" id="KW-0808">Transferase</keyword>
<dbReference type="PANTHER" id="PTHR13929:SF0">
    <property type="entry name" value="UBIA PRENYLTRANSFERASE DOMAIN-CONTAINING PROTEIN 1"/>
    <property type="match status" value="1"/>
</dbReference>
<evidence type="ECO:0000256" key="2">
    <source>
        <dbReference type="ARBA" id="ARBA00022428"/>
    </source>
</evidence>
<dbReference type="GO" id="GO:0009234">
    <property type="term" value="P:menaquinone biosynthetic process"/>
    <property type="evidence" value="ECO:0007669"/>
    <property type="project" value="UniProtKB-UniRule"/>
</dbReference>
<dbReference type="InterPro" id="IPR026046">
    <property type="entry name" value="UBIAD1"/>
</dbReference>
<dbReference type="PANTHER" id="PTHR13929">
    <property type="entry name" value="1,4-DIHYDROXY-2-NAPHTHOATE OCTAPRENYLTRANSFERASE"/>
    <property type="match status" value="1"/>
</dbReference>
<comment type="function">
    <text evidence="8">Conversion of 1,4-dihydroxy-2-naphthoate (DHNA) to demethylmenaquinone (DMK).</text>
</comment>
<dbReference type="InterPro" id="IPR000537">
    <property type="entry name" value="UbiA_prenyltransferase"/>
</dbReference>
<dbReference type="EMBL" id="AP035888">
    <property type="protein sequence ID" value="BFP66774.1"/>
    <property type="molecule type" value="Genomic_DNA"/>
</dbReference>
<dbReference type="HAMAP" id="MF_01937">
    <property type="entry name" value="MenA_1"/>
    <property type="match status" value="1"/>
</dbReference>
<evidence type="ECO:0000256" key="9">
    <source>
        <dbReference type="NCBIfam" id="TIGR00751"/>
    </source>
</evidence>
<proteinExistence type="inferred from homology"/>
<dbReference type="CDD" id="cd13962">
    <property type="entry name" value="PT_UbiA_UBIAD1"/>
    <property type="match status" value="1"/>
</dbReference>
<gene>
    <name evidence="8 10" type="primary">menA</name>
    <name evidence="10" type="ORF">Pbs1_01170</name>
</gene>
<dbReference type="InterPro" id="IPR044878">
    <property type="entry name" value="UbiA_sf"/>
</dbReference>
<feature type="transmembrane region" description="Helical" evidence="8">
    <location>
        <begin position="125"/>
        <end position="144"/>
    </location>
</feature>
<feature type="transmembrane region" description="Helical" evidence="8">
    <location>
        <begin position="21"/>
        <end position="42"/>
    </location>
</feature>
<evidence type="ECO:0000256" key="6">
    <source>
        <dbReference type="ARBA" id="ARBA00022989"/>
    </source>
</evidence>
<comment type="catalytic activity">
    <reaction evidence="8">
        <text>an all-trans-polyprenyl diphosphate + 1,4-dihydroxy-2-naphthoate + H(+) = a 2-demethylmenaquinol + CO2 + diphosphate</text>
        <dbReference type="Rhea" id="RHEA:26478"/>
        <dbReference type="Rhea" id="RHEA-COMP:9563"/>
        <dbReference type="Rhea" id="RHEA-COMP:9564"/>
        <dbReference type="ChEBI" id="CHEBI:11173"/>
        <dbReference type="ChEBI" id="CHEBI:15378"/>
        <dbReference type="ChEBI" id="CHEBI:16526"/>
        <dbReference type="ChEBI" id="CHEBI:33019"/>
        <dbReference type="ChEBI" id="CHEBI:55437"/>
        <dbReference type="ChEBI" id="CHEBI:58914"/>
        <dbReference type="EC" id="2.5.1.74"/>
    </reaction>
</comment>
<feature type="transmembrane region" description="Helical" evidence="8">
    <location>
        <begin position="257"/>
        <end position="275"/>
    </location>
</feature>
<dbReference type="AlphaFoldDB" id="A0AB33KPJ2"/>
<comment type="subcellular location">
    <subcellularLocation>
        <location evidence="8">Cell membrane</location>
        <topology evidence="8">Multi-pass membrane protein</topology>
    </subcellularLocation>
    <subcellularLocation>
        <location evidence="1">Membrane</location>
        <topology evidence="1">Multi-pass membrane protein</topology>
    </subcellularLocation>
</comment>
<feature type="transmembrane region" description="Helical" evidence="8">
    <location>
        <begin position="150"/>
        <end position="170"/>
    </location>
</feature>
<dbReference type="GO" id="GO:0042371">
    <property type="term" value="P:vitamin K biosynthetic process"/>
    <property type="evidence" value="ECO:0007669"/>
    <property type="project" value="TreeGrafter"/>
</dbReference>
<accession>A0AB33KPJ2</accession>
<comment type="similarity">
    <text evidence="8">Belongs to the MenA family. Type 1 subfamily.</text>
</comment>
<evidence type="ECO:0000256" key="8">
    <source>
        <dbReference type="HAMAP-Rule" id="MF_01937"/>
    </source>
</evidence>
<feature type="transmembrane region" description="Helical" evidence="8">
    <location>
        <begin position="281"/>
        <end position="300"/>
    </location>
</feature>
<dbReference type="Pfam" id="PF01040">
    <property type="entry name" value="UbiA"/>
    <property type="match status" value="1"/>
</dbReference>
<feature type="transmembrane region" description="Helical" evidence="8">
    <location>
        <begin position="209"/>
        <end position="228"/>
    </location>
</feature>
<keyword evidence="5 8" id="KW-0812">Transmembrane</keyword>
<keyword evidence="2 8" id="KW-0474">Menaquinone biosynthesis</keyword>
<evidence type="ECO:0000256" key="5">
    <source>
        <dbReference type="ARBA" id="ARBA00022692"/>
    </source>
</evidence>
<organism evidence="10">
    <name type="scientific">Tenacibaculum sp. Pbs-1</name>
    <dbReference type="NCBI Taxonomy" id="3238748"/>
    <lineage>
        <taxon>Bacteria</taxon>
        <taxon>Pseudomonadati</taxon>
        <taxon>Bacteroidota</taxon>
        <taxon>Flavobacteriia</taxon>
        <taxon>Flavobacteriales</taxon>
        <taxon>Flavobacteriaceae</taxon>
        <taxon>Tenacibaculum</taxon>
    </lineage>
</organism>
<dbReference type="GO" id="GO:0046428">
    <property type="term" value="F:1,4-dihydroxy-2-naphthoate polyprenyltransferase activity"/>
    <property type="evidence" value="ECO:0007669"/>
    <property type="project" value="UniProtKB-UniRule"/>
</dbReference>
<protein>
    <recommendedName>
        <fullName evidence="8 9">1,4-dihydroxy-2-naphthoate octaprenyltransferase</fullName>
        <shortName evidence="8">DHNA-octaprenyltransferase</shortName>
        <ecNumber evidence="8 9">2.5.1.74</ecNumber>
    </recommendedName>
</protein>
<evidence type="ECO:0000313" key="10">
    <source>
        <dbReference type="EMBL" id="BFP66774.1"/>
    </source>
</evidence>
<dbReference type="GO" id="GO:0005886">
    <property type="term" value="C:plasma membrane"/>
    <property type="evidence" value="ECO:0007669"/>
    <property type="project" value="UniProtKB-SubCell"/>
</dbReference>
<dbReference type="PIRSF" id="PIRSF005355">
    <property type="entry name" value="UBIAD1"/>
    <property type="match status" value="1"/>
</dbReference>
<name>A0AB33KPJ2_9FLAO</name>
<evidence type="ECO:0000256" key="3">
    <source>
        <dbReference type="ARBA" id="ARBA00022475"/>
    </source>
</evidence>
<feature type="transmembrane region" description="Helical" evidence="8">
    <location>
        <begin position="67"/>
        <end position="87"/>
    </location>
</feature>
<feature type="transmembrane region" description="Helical" evidence="8">
    <location>
        <begin position="182"/>
        <end position="203"/>
    </location>
</feature>
<dbReference type="NCBIfam" id="TIGR00751">
    <property type="entry name" value="menA"/>
    <property type="match status" value="1"/>
</dbReference>
<sequence>MSKKLIFENHTISMKNYIKAARLRTLPLSVSGIILGSFLGVWQPIQTSLAELDVVDKTYFKVKHIEVFPSIYIFLLAILTTIGFQVLSNFANDYGDGVKGTDNQREGEARMVASGAITPKQMKNAMIVTGVITTIIALLLIYVSFGKDNFLYSIIFFGLGIASIVAAIKYTVGKSAYGYSGFGDVFVFVFFGLLAVVGTYFLYTKQLNFIIFLPAITVGLLSTAVLNLNNMRDRENDAVSGKNTLVVKMGAESAKMYHYFLIVASFIVALLYTVITFKSPYQFLFIIAYIPLLKHLVFVYKNKEETLLDGELKKVALSTFLFSILFGLGQIL</sequence>
<evidence type="ECO:0000256" key="1">
    <source>
        <dbReference type="ARBA" id="ARBA00004141"/>
    </source>
</evidence>
<keyword evidence="3 8" id="KW-1003">Cell membrane</keyword>
<comment type="pathway">
    <text evidence="8">Quinol/quinone metabolism; menaquinone biosynthesis; menaquinol from 1,4-dihydroxy-2-naphthoate: step 1/2.</text>
</comment>
<dbReference type="Gene3D" id="1.10.357.140">
    <property type="entry name" value="UbiA prenyltransferase"/>
    <property type="match status" value="1"/>
</dbReference>
<dbReference type="InterPro" id="IPR004657">
    <property type="entry name" value="MenA"/>
</dbReference>
<dbReference type="EC" id="2.5.1.74" evidence="8 9"/>
<evidence type="ECO:0000256" key="7">
    <source>
        <dbReference type="ARBA" id="ARBA00023136"/>
    </source>
</evidence>
<keyword evidence="7 8" id="KW-0472">Membrane</keyword>
<keyword evidence="6 8" id="KW-1133">Transmembrane helix</keyword>
<evidence type="ECO:0000256" key="4">
    <source>
        <dbReference type="ARBA" id="ARBA00022679"/>
    </source>
</evidence>